<protein>
    <submittedName>
        <fullName evidence="2">Antirestriction protein ArdA</fullName>
    </submittedName>
</protein>
<dbReference type="Proteomes" id="UP000318336">
    <property type="component" value="Unassembled WGS sequence"/>
</dbReference>
<sequence>MTGHETPPTSSNKGEERAHEVTAEELEPTPRPRPGIWVARDERSPFGSWCDAYGTVEQVQSRIGDKQILDTIEFGTFEVKRDETAEVVARVANGIREHGYAFAAWADFHDADPDLLAAFRDHYLGEFASYEDLGRALAQQTEEQLPEELRPHVRIDYEALARDQTGGVRLFTLEGPEGEVFLFQGPNDDEVPDHPDAQPDA</sequence>
<comment type="caution">
    <text evidence="2">The sequence shown here is derived from an EMBL/GenBank/DDBJ whole genome shotgun (WGS) entry which is preliminary data.</text>
</comment>
<proteinExistence type="predicted"/>
<evidence type="ECO:0000256" key="1">
    <source>
        <dbReference type="SAM" id="MobiDB-lite"/>
    </source>
</evidence>
<dbReference type="OrthoDB" id="944647at2"/>
<accession>A0A542XEJ7</accession>
<name>A0A542XEJ7_9MICO</name>
<gene>
    <name evidence="2" type="ORF">FB554_2412</name>
</gene>
<evidence type="ECO:0000313" key="2">
    <source>
        <dbReference type="EMBL" id="TQL34249.1"/>
    </source>
</evidence>
<dbReference type="Pfam" id="PF07275">
    <property type="entry name" value="ArdA"/>
    <property type="match status" value="1"/>
</dbReference>
<reference evidence="2 3" key="1">
    <citation type="submission" date="2019-06" db="EMBL/GenBank/DDBJ databases">
        <title>Sequencing the genomes of 1000 actinobacteria strains.</title>
        <authorList>
            <person name="Klenk H.-P."/>
        </authorList>
    </citation>
    <scope>NUCLEOTIDE SEQUENCE [LARGE SCALE GENOMIC DNA]</scope>
    <source>
        <strain evidence="2 3">DSM 24617</strain>
    </source>
</reference>
<feature type="region of interest" description="Disordered" evidence="1">
    <location>
        <begin position="1"/>
        <end position="36"/>
    </location>
</feature>
<evidence type="ECO:0000313" key="3">
    <source>
        <dbReference type="Proteomes" id="UP000318336"/>
    </source>
</evidence>
<dbReference type="AlphaFoldDB" id="A0A542XEJ7"/>
<dbReference type="EMBL" id="VFOK01000001">
    <property type="protein sequence ID" value="TQL34249.1"/>
    <property type="molecule type" value="Genomic_DNA"/>
</dbReference>
<dbReference type="InterPro" id="IPR009899">
    <property type="entry name" value="ArdA"/>
</dbReference>
<dbReference type="RefSeq" id="WP_142006379.1">
    <property type="nucleotide sequence ID" value="NZ_CAJTBP010000001.1"/>
</dbReference>
<feature type="compositionally biased region" description="Basic and acidic residues" evidence="1">
    <location>
        <begin position="13"/>
        <end position="22"/>
    </location>
</feature>
<keyword evidence="3" id="KW-1185">Reference proteome</keyword>
<organism evidence="2 3">
    <name type="scientific">Barrientosiimonas humi</name>
    <dbReference type="NCBI Taxonomy" id="999931"/>
    <lineage>
        <taxon>Bacteria</taxon>
        <taxon>Bacillati</taxon>
        <taxon>Actinomycetota</taxon>
        <taxon>Actinomycetes</taxon>
        <taxon>Micrococcales</taxon>
        <taxon>Dermacoccaceae</taxon>
        <taxon>Barrientosiimonas</taxon>
    </lineage>
</organism>